<protein>
    <submittedName>
        <fullName evidence="8">RNA polymerase sigma factor</fullName>
    </submittedName>
</protein>
<evidence type="ECO:0000256" key="4">
    <source>
        <dbReference type="ARBA" id="ARBA00023125"/>
    </source>
</evidence>
<keyword evidence="3" id="KW-0731">Sigma factor</keyword>
<reference evidence="8 9" key="1">
    <citation type="journal article" date="2021" name="ISME Commun">
        <title>Automated analysis of genomic sequences facilitates high-throughput and comprehensive description of bacteria.</title>
        <authorList>
            <person name="Hitch T.C.A."/>
        </authorList>
    </citation>
    <scope>NUCLEOTIDE SEQUENCE [LARGE SCALE GENOMIC DNA]</scope>
    <source>
        <strain evidence="8 9">Sanger_02</strain>
    </source>
</reference>
<evidence type="ECO:0000256" key="1">
    <source>
        <dbReference type="ARBA" id="ARBA00010641"/>
    </source>
</evidence>
<dbReference type="PANTHER" id="PTHR43133:SF8">
    <property type="entry name" value="RNA POLYMERASE SIGMA FACTOR HI_1459-RELATED"/>
    <property type="match status" value="1"/>
</dbReference>
<organism evidence="8 9">
    <name type="scientific">Dorea ammoniilytica</name>
    <dbReference type="NCBI Taxonomy" id="2981788"/>
    <lineage>
        <taxon>Bacteria</taxon>
        <taxon>Bacillati</taxon>
        <taxon>Bacillota</taxon>
        <taxon>Clostridia</taxon>
        <taxon>Lachnospirales</taxon>
        <taxon>Lachnospiraceae</taxon>
        <taxon>Dorea</taxon>
    </lineage>
</organism>
<evidence type="ECO:0000313" key="8">
    <source>
        <dbReference type="EMBL" id="MCU6700472.1"/>
    </source>
</evidence>
<dbReference type="InterPro" id="IPR013324">
    <property type="entry name" value="RNA_pol_sigma_r3/r4-like"/>
</dbReference>
<name>A0ABT2S7A7_9FIRM</name>
<dbReference type="PANTHER" id="PTHR43133">
    <property type="entry name" value="RNA POLYMERASE ECF-TYPE SIGMA FACTO"/>
    <property type="match status" value="1"/>
</dbReference>
<comment type="similarity">
    <text evidence="1">Belongs to the sigma-70 factor family. ECF subfamily.</text>
</comment>
<dbReference type="Pfam" id="PF08281">
    <property type="entry name" value="Sigma70_r4_2"/>
    <property type="match status" value="1"/>
</dbReference>
<dbReference type="NCBIfam" id="TIGR02937">
    <property type="entry name" value="sigma70-ECF"/>
    <property type="match status" value="1"/>
</dbReference>
<dbReference type="InterPro" id="IPR039425">
    <property type="entry name" value="RNA_pol_sigma-70-like"/>
</dbReference>
<dbReference type="SUPFAM" id="SSF88946">
    <property type="entry name" value="Sigma2 domain of RNA polymerase sigma factors"/>
    <property type="match status" value="1"/>
</dbReference>
<keyword evidence="2" id="KW-0805">Transcription regulation</keyword>
<keyword evidence="5" id="KW-0804">Transcription</keyword>
<dbReference type="InterPro" id="IPR013325">
    <property type="entry name" value="RNA_pol_sigma_r2"/>
</dbReference>
<feature type="domain" description="RNA polymerase sigma-70 region 2" evidence="6">
    <location>
        <begin position="11"/>
        <end position="74"/>
    </location>
</feature>
<evidence type="ECO:0000256" key="3">
    <source>
        <dbReference type="ARBA" id="ARBA00023082"/>
    </source>
</evidence>
<gene>
    <name evidence="8" type="ORF">OCV65_09555</name>
</gene>
<dbReference type="InterPro" id="IPR014284">
    <property type="entry name" value="RNA_pol_sigma-70_dom"/>
</dbReference>
<evidence type="ECO:0000256" key="2">
    <source>
        <dbReference type="ARBA" id="ARBA00023015"/>
    </source>
</evidence>
<dbReference type="InterPro" id="IPR007627">
    <property type="entry name" value="RNA_pol_sigma70_r2"/>
</dbReference>
<dbReference type="CDD" id="cd06171">
    <property type="entry name" value="Sigma70_r4"/>
    <property type="match status" value="1"/>
</dbReference>
<dbReference type="InterPro" id="IPR036388">
    <property type="entry name" value="WH-like_DNA-bd_sf"/>
</dbReference>
<dbReference type="RefSeq" id="WP_262581841.1">
    <property type="nucleotide sequence ID" value="NZ_JAOQJV010000012.1"/>
</dbReference>
<accession>A0ABT2S7A7</accession>
<dbReference type="Proteomes" id="UP001207605">
    <property type="component" value="Unassembled WGS sequence"/>
</dbReference>
<dbReference type="Pfam" id="PF04542">
    <property type="entry name" value="Sigma70_r2"/>
    <property type="match status" value="1"/>
</dbReference>
<feature type="domain" description="RNA polymerase sigma factor 70 region 4 type 2" evidence="7">
    <location>
        <begin position="105"/>
        <end position="156"/>
    </location>
</feature>
<sequence length="169" mass="19291">MKCDAAAFAGMYETIYKDLYRYALCMMRNSHDAEDVVSETVIKGYERIHTLRSEDAFKSWMFTILSNVCKRKWKAMAKQSPVENENVWEQLSDEAAGEDTMNLRLDLRRALAVLSEEERMIIGLSVYGGYQSQEISKILHIKDGTVRSKRSRAIGKMSMVLKKGGAGYE</sequence>
<keyword evidence="9" id="KW-1185">Reference proteome</keyword>
<evidence type="ECO:0000256" key="5">
    <source>
        <dbReference type="ARBA" id="ARBA00023163"/>
    </source>
</evidence>
<comment type="caution">
    <text evidence="8">The sequence shown here is derived from an EMBL/GenBank/DDBJ whole genome shotgun (WGS) entry which is preliminary data.</text>
</comment>
<dbReference type="InterPro" id="IPR013249">
    <property type="entry name" value="RNA_pol_sigma70_r4_t2"/>
</dbReference>
<dbReference type="Gene3D" id="1.10.1740.10">
    <property type="match status" value="1"/>
</dbReference>
<keyword evidence="4" id="KW-0238">DNA-binding</keyword>
<evidence type="ECO:0000259" key="7">
    <source>
        <dbReference type="Pfam" id="PF08281"/>
    </source>
</evidence>
<evidence type="ECO:0000313" key="9">
    <source>
        <dbReference type="Proteomes" id="UP001207605"/>
    </source>
</evidence>
<dbReference type="EMBL" id="JAOQJV010000012">
    <property type="protein sequence ID" value="MCU6700472.1"/>
    <property type="molecule type" value="Genomic_DNA"/>
</dbReference>
<proteinExistence type="inferred from homology"/>
<evidence type="ECO:0000259" key="6">
    <source>
        <dbReference type="Pfam" id="PF04542"/>
    </source>
</evidence>
<dbReference type="Gene3D" id="1.10.10.10">
    <property type="entry name" value="Winged helix-like DNA-binding domain superfamily/Winged helix DNA-binding domain"/>
    <property type="match status" value="1"/>
</dbReference>
<dbReference type="SUPFAM" id="SSF88659">
    <property type="entry name" value="Sigma3 and sigma4 domains of RNA polymerase sigma factors"/>
    <property type="match status" value="1"/>
</dbReference>